<sequence>MVENPLFHGTWTKEKFQATVVLDIWPEVTFFTLIAAVVTFVSKFTAYKLSIPNTLLTVLGTVLGLVLSFRTSSAYESCTQFWLHVPFKPVNDPKEEPITDDQAMLQWVIERKTMINVIQAFSVSVKHFLRSEPGVYYQDLYPLISFLPRYANEEGKHTKSDRLPLWSTSDDIEEAQILNELEQEQLRFSLFANGDQSKQTDSLLSDQKPTNDSEETLNGTNPSRFRFFGNIFRSNDKASNKARHNFDPEKLLPRVDPGNYTLKPARNPPKKTVYDYMPPLRVFRWIYMTMLRRSMSPEELEAWRKRKKLCRVESNVPVEICLVLSSYTAYLMNKGLLTPAIGTGVTNNITLLQDTLSNLERIRNTPLPFAYQFHLRVTLWLYLTFLPIYSSFGYYTIPGTALTSFFLLGILQIGQEIENPFDYDLNDLDLDHFCLYIQRELHEITAYTQPDPSKFIFTKCNIPFAPADRRSAAELKKELIYQATAVDGENPPPGIPSIRYTLVNSWKQIDRGTRPRRTTILTP</sequence>
<comment type="subcellular location">
    <subcellularLocation>
        <location evidence="1">Cell membrane</location>
        <topology evidence="1">Multi-pass membrane protein</topology>
    </subcellularLocation>
</comment>
<evidence type="ECO:0000313" key="10">
    <source>
        <dbReference type="EMBL" id="KAG5637003.1"/>
    </source>
</evidence>
<evidence type="ECO:0000256" key="8">
    <source>
        <dbReference type="SAM" id="MobiDB-lite"/>
    </source>
</evidence>
<keyword evidence="7 9" id="KW-0472">Membrane</keyword>
<dbReference type="OrthoDB" id="1368at2759"/>
<keyword evidence="2" id="KW-0813">Transport</keyword>
<dbReference type="EMBL" id="JABCKI010005870">
    <property type="protein sequence ID" value="KAG5637003.1"/>
    <property type="molecule type" value="Genomic_DNA"/>
</dbReference>
<protein>
    <recommendedName>
        <fullName evidence="12">Bestrophin homolog</fullName>
    </recommendedName>
</protein>
<dbReference type="Proteomes" id="UP000717328">
    <property type="component" value="Unassembled WGS sequence"/>
</dbReference>
<evidence type="ECO:0000256" key="5">
    <source>
        <dbReference type="ARBA" id="ARBA00022989"/>
    </source>
</evidence>
<evidence type="ECO:0000256" key="4">
    <source>
        <dbReference type="ARBA" id="ARBA00022692"/>
    </source>
</evidence>
<reference evidence="10" key="1">
    <citation type="submission" date="2021-02" db="EMBL/GenBank/DDBJ databases">
        <authorList>
            <person name="Nieuwenhuis M."/>
            <person name="Van De Peppel L.J.J."/>
        </authorList>
    </citation>
    <scope>NUCLEOTIDE SEQUENCE</scope>
    <source>
        <strain evidence="10">D49</strain>
    </source>
</reference>
<evidence type="ECO:0000256" key="6">
    <source>
        <dbReference type="ARBA" id="ARBA00023065"/>
    </source>
</evidence>
<organism evidence="10 11">
    <name type="scientific">Sphagnurus paluster</name>
    <dbReference type="NCBI Taxonomy" id="117069"/>
    <lineage>
        <taxon>Eukaryota</taxon>
        <taxon>Fungi</taxon>
        <taxon>Dikarya</taxon>
        <taxon>Basidiomycota</taxon>
        <taxon>Agaricomycotina</taxon>
        <taxon>Agaricomycetes</taxon>
        <taxon>Agaricomycetidae</taxon>
        <taxon>Agaricales</taxon>
        <taxon>Tricholomatineae</taxon>
        <taxon>Lyophyllaceae</taxon>
        <taxon>Sphagnurus</taxon>
    </lineage>
</organism>
<evidence type="ECO:0000256" key="7">
    <source>
        <dbReference type="ARBA" id="ARBA00023136"/>
    </source>
</evidence>
<feature type="transmembrane region" description="Helical" evidence="9">
    <location>
        <begin position="49"/>
        <end position="69"/>
    </location>
</feature>
<keyword evidence="11" id="KW-1185">Reference proteome</keyword>
<keyword evidence="5 9" id="KW-1133">Transmembrane helix</keyword>
<dbReference type="Pfam" id="PF25539">
    <property type="entry name" value="Bestrophin_2"/>
    <property type="match status" value="2"/>
</dbReference>
<evidence type="ECO:0008006" key="12">
    <source>
        <dbReference type="Google" id="ProtNLM"/>
    </source>
</evidence>
<dbReference type="GO" id="GO:0005886">
    <property type="term" value="C:plasma membrane"/>
    <property type="evidence" value="ECO:0007669"/>
    <property type="project" value="UniProtKB-SubCell"/>
</dbReference>
<evidence type="ECO:0000256" key="1">
    <source>
        <dbReference type="ARBA" id="ARBA00004651"/>
    </source>
</evidence>
<feature type="region of interest" description="Disordered" evidence="8">
    <location>
        <begin position="198"/>
        <end position="221"/>
    </location>
</feature>
<feature type="transmembrane region" description="Helical" evidence="9">
    <location>
        <begin position="24"/>
        <end position="42"/>
    </location>
</feature>
<name>A0A9P7K4W3_9AGAR</name>
<dbReference type="InterPro" id="IPR044669">
    <property type="entry name" value="YneE/VCCN1/2-like"/>
</dbReference>
<dbReference type="AlphaFoldDB" id="A0A9P7K4W3"/>
<dbReference type="PANTHER" id="PTHR33281:SF19">
    <property type="entry name" value="VOLTAGE-DEPENDENT ANION CHANNEL-FORMING PROTEIN YNEE"/>
    <property type="match status" value="1"/>
</dbReference>
<dbReference type="PANTHER" id="PTHR33281">
    <property type="entry name" value="UPF0187 PROTEIN YNEE"/>
    <property type="match status" value="1"/>
</dbReference>
<gene>
    <name evidence="10" type="ORF">H0H81_006147</name>
</gene>
<proteinExistence type="predicted"/>
<evidence type="ECO:0000256" key="2">
    <source>
        <dbReference type="ARBA" id="ARBA00022448"/>
    </source>
</evidence>
<comment type="caution">
    <text evidence="10">The sequence shown here is derived from an EMBL/GenBank/DDBJ whole genome shotgun (WGS) entry which is preliminary data.</text>
</comment>
<accession>A0A9P7K4W3</accession>
<keyword evidence="4 9" id="KW-0812">Transmembrane</keyword>
<evidence type="ECO:0000256" key="3">
    <source>
        <dbReference type="ARBA" id="ARBA00022475"/>
    </source>
</evidence>
<reference evidence="10" key="2">
    <citation type="submission" date="2021-10" db="EMBL/GenBank/DDBJ databases">
        <title>Phylogenomics reveals ancestral predisposition of the termite-cultivated fungus Termitomyces towards a domesticated lifestyle.</title>
        <authorList>
            <person name="Auxier B."/>
            <person name="Grum-Grzhimaylo A."/>
            <person name="Cardenas M.E."/>
            <person name="Lodge J.D."/>
            <person name="Laessoe T."/>
            <person name="Pedersen O."/>
            <person name="Smith M.E."/>
            <person name="Kuyper T.W."/>
            <person name="Franco-Molano E.A."/>
            <person name="Baroni T.J."/>
            <person name="Aanen D.K."/>
        </authorList>
    </citation>
    <scope>NUCLEOTIDE SEQUENCE</scope>
    <source>
        <strain evidence="10">D49</strain>
    </source>
</reference>
<dbReference type="GO" id="GO:0005254">
    <property type="term" value="F:chloride channel activity"/>
    <property type="evidence" value="ECO:0007669"/>
    <property type="project" value="InterPro"/>
</dbReference>
<keyword evidence="3" id="KW-1003">Cell membrane</keyword>
<keyword evidence="6" id="KW-0406">Ion transport</keyword>
<evidence type="ECO:0000313" key="11">
    <source>
        <dbReference type="Proteomes" id="UP000717328"/>
    </source>
</evidence>
<evidence type="ECO:0000256" key="9">
    <source>
        <dbReference type="SAM" id="Phobius"/>
    </source>
</evidence>